<proteinExistence type="predicted"/>
<name>A0A443RWH2_9ACAR</name>
<accession>A0A443RWH2</accession>
<evidence type="ECO:0000256" key="4">
    <source>
        <dbReference type="ARBA" id="ARBA00023136"/>
    </source>
</evidence>
<gene>
    <name evidence="6" type="ORF">B4U80_04815</name>
</gene>
<feature type="transmembrane region" description="Helical" evidence="5">
    <location>
        <begin position="145"/>
        <end position="167"/>
    </location>
</feature>
<sequence length="304" mass="34476">IAYQFGWATGYVLLPGIAYLTRNFRHMIIATTVPEILWLYWLYRTPESIRWQLTNNKSEDAKKSVMNAVRTNNMPMDGAEQKFIALKTTLENEKIRQTKETSSFIELWKRAQIRKYTIIFYCTWFVNAFVYYGIALNIADFVGDLFVNFAIAGLVEFPAYIILMIAFKYIGRKKLTSTAMFGCGLSLLLSVAFNYTKITSATTVLTMCGKFFTTSSFAILYVFSAEVYPTIVRQIGVGSCSVAGRMGSILSPFVKEMSQFTGPWLSLTTFGILCVLDSFLVVFLPETMDKEIPDTFGDTQKLNQ</sequence>
<comment type="subcellular location">
    <subcellularLocation>
        <location evidence="1">Membrane</location>
        <topology evidence="1">Multi-pass membrane protein</topology>
    </subcellularLocation>
</comment>
<feature type="non-terminal residue" evidence="6">
    <location>
        <position position="1"/>
    </location>
</feature>
<dbReference type="InterPro" id="IPR005828">
    <property type="entry name" value="MFS_sugar_transport-like"/>
</dbReference>
<dbReference type="GO" id="GO:0016020">
    <property type="term" value="C:membrane"/>
    <property type="evidence" value="ECO:0007669"/>
    <property type="project" value="UniProtKB-SubCell"/>
</dbReference>
<dbReference type="SUPFAM" id="SSF103473">
    <property type="entry name" value="MFS general substrate transporter"/>
    <property type="match status" value="1"/>
</dbReference>
<reference evidence="6 7" key="1">
    <citation type="journal article" date="2018" name="Gigascience">
        <title>Genomes of trombidid mites reveal novel predicted allergens and laterally-transferred genes associated with secondary metabolism.</title>
        <authorList>
            <person name="Dong X."/>
            <person name="Chaisiri K."/>
            <person name="Xia D."/>
            <person name="Armstrong S.D."/>
            <person name="Fang Y."/>
            <person name="Donnelly M.J."/>
            <person name="Kadowaki T."/>
            <person name="McGarry J.W."/>
            <person name="Darby A.C."/>
            <person name="Makepeace B.L."/>
        </authorList>
    </citation>
    <scope>NUCLEOTIDE SEQUENCE [LARGE SCALE GENOMIC DNA]</scope>
    <source>
        <strain evidence="6">UoL-UT</strain>
    </source>
</reference>
<dbReference type="OrthoDB" id="8049622at2759"/>
<dbReference type="GO" id="GO:0022857">
    <property type="term" value="F:transmembrane transporter activity"/>
    <property type="evidence" value="ECO:0007669"/>
    <property type="project" value="InterPro"/>
</dbReference>
<feature type="transmembrane region" description="Helical" evidence="5">
    <location>
        <begin position="265"/>
        <end position="284"/>
    </location>
</feature>
<dbReference type="EMBL" id="NCKV01025475">
    <property type="protein sequence ID" value="RWS19505.1"/>
    <property type="molecule type" value="Genomic_DNA"/>
</dbReference>
<keyword evidence="2 5" id="KW-0812">Transmembrane</keyword>
<dbReference type="Proteomes" id="UP000288716">
    <property type="component" value="Unassembled WGS sequence"/>
</dbReference>
<keyword evidence="4 5" id="KW-0472">Membrane</keyword>
<feature type="transmembrane region" description="Helical" evidence="5">
    <location>
        <begin position="118"/>
        <end position="139"/>
    </location>
</feature>
<dbReference type="InterPro" id="IPR036259">
    <property type="entry name" value="MFS_trans_sf"/>
</dbReference>
<feature type="transmembrane region" description="Helical" evidence="5">
    <location>
        <begin position="179"/>
        <end position="198"/>
    </location>
</feature>
<dbReference type="STRING" id="299467.A0A443RWH2"/>
<dbReference type="AlphaFoldDB" id="A0A443RWH2"/>
<evidence type="ECO:0000256" key="3">
    <source>
        <dbReference type="ARBA" id="ARBA00022989"/>
    </source>
</evidence>
<evidence type="ECO:0000256" key="2">
    <source>
        <dbReference type="ARBA" id="ARBA00022692"/>
    </source>
</evidence>
<comment type="caution">
    <text evidence="6">The sequence shown here is derived from an EMBL/GenBank/DDBJ whole genome shotgun (WGS) entry which is preliminary data.</text>
</comment>
<dbReference type="Pfam" id="PF00083">
    <property type="entry name" value="Sugar_tr"/>
    <property type="match status" value="1"/>
</dbReference>
<evidence type="ECO:0000313" key="7">
    <source>
        <dbReference type="Proteomes" id="UP000288716"/>
    </source>
</evidence>
<evidence type="ECO:0000256" key="5">
    <source>
        <dbReference type="SAM" id="Phobius"/>
    </source>
</evidence>
<dbReference type="PANTHER" id="PTHR24064">
    <property type="entry name" value="SOLUTE CARRIER FAMILY 22 MEMBER"/>
    <property type="match status" value="1"/>
</dbReference>
<dbReference type="Gene3D" id="1.20.1250.20">
    <property type="entry name" value="MFS general substrate transporter like domains"/>
    <property type="match status" value="1"/>
</dbReference>
<evidence type="ECO:0000256" key="1">
    <source>
        <dbReference type="ARBA" id="ARBA00004141"/>
    </source>
</evidence>
<keyword evidence="3 5" id="KW-1133">Transmembrane helix</keyword>
<evidence type="ECO:0000313" key="6">
    <source>
        <dbReference type="EMBL" id="RWS19505.1"/>
    </source>
</evidence>
<protein>
    <submittedName>
        <fullName evidence="6">Organic cation transporter protein-like protein</fullName>
    </submittedName>
</protein>
<dbReference type="VEuPathDB" id="VectorBase:LDEU012535"/>
<organism evidence="6 7">
    <name type="scientific">Leptotrombidium deliense</name>
    <dbReference type="NCBI Taxonomy" id="299467"/>
    <lineage>
        <taxon>Eukaryota</taxon>
        <taxon>Metazoa</taxon>
        <taxon>Ecdysozoa</taxon>
        <taxon>Arthropoda</taxon>
        <taxon>Chelicerata</taxon>
        <taxon>Arachnida</taxon>
        <taxon>Acari</taxon>
        <taxon>Acariformes</taxon>
        <taxon>Trombidiformes</taxon>
        <taxon>Prostigmata</taxon>
        <taxon>Anystina</taxon>
        <taxon>Parasitengona</taxon>
        <taxon>Trombiculoidea</taxon>
        <taxon>Trombiculidae</taxon>
        <taxon>Leptotrombidium</taxon>
    </lineage>
</organism>
<keyword evidence="7" id="KW-1185">Reference proteome</keyword>